<dbReference type="Gene3D" id="1.10.10.60">
    <property type="entry name" value="Homeodomain-like"/>
    <property type="match status" value="1"/>
</dbReference>
<feature type="domain" description="START" evidence="14">
    <location>
        <begin position="249"/>
        <end position="486"/>
    </location>
</feature>
<dbReference type="InterPro" id="IPR009057">
    <property type="entry name" value="Homeodomain-like_sf"/>
</dbReference>
<dbReference type="Pfam" id="PF25797">
    <property type="entry name" value="PDF2_C"/>
    <property type="match status" value="1"/>
</dbReference>
<keyword evidence="3" id="KW-0805">Transcription regulation</keyword>
<dbReference type="EMBL" id="JAFEMO010000011">
    <property type="protein sequence ID" value="KAH7557598.1"/>
    <property type="molecule type" value="Genomic_DNA"/>
</dbReference>
<keyword evidence="5 9" id="KW-0238">DNA-binding</keyword>
<evidence type="ECO:0008006" key="17">
    <source>
        <dbReference type="Google" id="ProtNLM"/>
    </source>
</evidence>
<dbReference type="Gene3D" id="3.30.530.20">
    <property type="match status" value="1"/>
</dbReference>
<keyword evidence="8 9" id="KW-0539">Nucleus</keyword>
<keyword evidence="6 9" id="KW-0371">Homeobox</keyword>
<evidence type="ECO:0000256" key="11">
    <source>
        <dbReference type="SAM" id="Coils"/>
    </source>
</evidence>
<evidence type="ECO:0000259" key="13">
    <source>
        <dbReference type="PROSITE" id="PS50071"/>
    </source>
</evidence>
<dbReference type="InterPro" id="IPR042160">
    <property type="entry name" value="HD-Zip_IV"/>
</dbReference>
<evidence type="ECO:0000256" key="3">
    <source>
        <dbReference type="ARBA" id="ARBA00023015"/>
    </source>
</evidence>
<name>A0ABQ8HG40_9ROSI</name>
<dbReference type="PROSITE" id="PS50071">
    <property type="entry name" value="HOMEOBOX_2"/>
    <property type="match status" value="1"/>
</dbReference>
<evidence type="ECO:0000256" key="4">
    <source>
        <dbReference type="ARBA" id="ARBA00023054"/>
    </source>
</evidence>
<proteinExistence type="inferred from homology"/>
<evidence type="ECO:0000313" key="16">
    <source>
        <dbReference type="Proteomes" id="UP000827721"/>
    </source>
</evidence>
<dbReference type="Pfam" id="PF01852">
    <property type="entry name" value="START"/>
    <property type="match status" value="1"/>
</dbReference>
<dbReference type="CDD" id="cd00086">
    <property type="entry name" value="homeodomain"/>
    <property type="match status" value="1"/>
</dbReference>
<protein>
    <recommendedName>
        <fullName evidence="17">Homeobox-leucine zipper protein ANTHOCYANINLESS 2-like</fullName>
    </recommendedName>
</protein>
<comment type="similarity">
    <text evidence="2">Belongs to the HD-ZIP homeobox family. Class IV subfamily.</text>
</comment>
<feature type="domain" description="Homeobox" evidence="13">
    <location>
        <begin position="50"/>
        <end position="110"/>
    </location>
</feature>
<dbReference type="Proteomes" id="UP000827721">
    <property type="component" value="Unassembled WGS sequence"/>
</dbReference>
<dbReference type="InterPro" id="IPR001356">
    <property type="entry name" value="HD"/>
</dbReference>
<evidence type="ECO:0000256" key="9">
    <source>
        <dbReference type="PROSITE-ProRule" id="PRU00108"/>
    </source>
</evidence>
<dbReference type="CDD" id="cd08875">
    <property type="entry name" value="START_ArGLABRA2_like"/>
    <property type="match status" value="1"/>
</dbReference>
<evidence type="ECO:0000256" key="1">
    <source>
        <dbReference type="ARBA" id="ARBA00004123"/>
    </source>
</evidence>
<dbReference type="Pfam" id="PF00046">
    <property type="entry name" value="Homeodomain"/>
    <property type="match status" value="1"/>
</dbReference>
<evidence type="ECO:0000256" key="8">
    <source>
        <dbReference type="ARBA" id="ARBA00023242"/>
    </source>
</evidence>
<dbReference type="SMART" id="SM00389">
    <property type="entry name" value="HOX"/>
    <property type="match status" value="1"/>
</dbReference>
<keyword evidence="4 11" id="KW-0175">Coiled coil</keyword>
<keyword evidence="7" id="KW-0804">Transcription</keyword>
<dbReference type="InterPro" id="IPR002913">
    <property type="entry name" value="START_lipid-bd_dom"/>
</dbReference>
<dbReference type="PROSITE" id="PS00027">
    <property type="entry name" value="HOMEOBOX_1"/>
    <property type="match status" value="1"/>
</dbReference>
<feature type="DNA-binding region" description="Homeobox" evidence="9">
    <location>
        <begin position="52"/>
        <end position="111"/>
    </location>
</feature>
<gene>
    <name evidence="15" type="ORF">JRO89_XS11G0187900</name>
</gene>
<evidence type="ECO:0000313" key="15">
    <source>
        <dbReference type="EMBL" id="KAH7557598.1"/>
    </source>
</evidence>
<reference evidence="15 16" key="1">
    <citation type="submission" date="2021-02" db="EMBL/GenBank/DDBJ databases">
        <title>Plant Genome Project.</title>
        <authorList>
            <person name="Zhang R.-G."/>
        </authorList>
    </citation>
    <scope>NUCLEOTIDE SEQUENCE [LARGE SCALE GENOMIC DNA]</scope>
    <source>
        <tissue evidence="15">Leaves</tissue>
    </source>
</reference>
<feature type="region of interest" description="Disordered" evidence="12">
    <location>
        <begin position="1"/>
        <end position="58"/>
    </location>
</feature>
<dbReference type="InterPro" id="IPR057993">
    <property type="entry name" value="HD-Zip_IV_C"/>
</dbReference>
<evidence type="ECO:0000256" key="2">
    <source>
        <dbReference type="ARBA" id="ARBA00006789"/>
    </source>
</evidence>
<dbReference type="PROSITE" id="PS50848">
    <property type="entry name" value="START"/>
    <property type="match status" value="1"/>
</dbReference>
<organism evidence="15 16">
    <name type="scientific">Xanthoceras sorbifolium</name>
    <dbReference type="NCBI Taxonomy" id="99658"/>
    <lineage>
        <taxon>Eukaryota</taxon>
        <taxon>Viridiplantae</taxon>
        <taxon>Streptophyta</taxon>
        <taxon>Embryophyta</taxon>
        <taxon>Tracheophyta</taxon>
        <taxon>Spermatophyta</taxon>
        <taxon>Magnoliopsida</taxon>
        <taxon>eudicotyledons</taxon>
        <taxon>Gunneridae</taxon>
        <taxon>Pentapetalae</taxon>
        <taxon>rosids</taxon>
        <taxon>malvids</taxon>
        <taxon>Sapindales</taxon>
        <taxon>Sapindaceae</taxon>
        <taxon>Xanthoceroideae</taxon>
        <taxon>Xanthoceras</taxon>
    </lineage>
</organism>
<dbReference type="SUPFAM" id="SSF46689">
    <property type="entry name" value="Homeodomain-like"/>
    <property type="match status" value="1"/>
</dbReference>
<evidence type="ECO:0000256" key="5">
    <source>
        <dbReference type="ARBA" id="ARBA00023125"/>
    </source>
</evidence>
<evidence type="ECO:0000256" key="12">
    <source>
        <dbReference type="SAM" id="MobiDB-lite"/>
    </source>
</evidence>
<sequence length="746" mass="82291">MADNGEMGLPGDLMGQNREEGYESRSGSDNIDNTEGGASAEDKEGNEEGPPRKRKYHRHTPLQIQELEAFFKECPHPDDKQRNDLSIRLGLESKQIKFWFQNRRTQMKTQMERHENVMLRQEHDKLRAENEILKEALKNPMCNNCGGPVVPGVVNNYEMQQLRIENARLKDELNRICSLANKFLRRPLSSSVNPIPPQALSAALELANGRNEFGGVTIPGNTMPTGYEFGDQAPAIMSWMKQPVNGIEIPYDRNMLVELAVAAMDELVKLAQLDGSLWVRPADGGREVLNQEEYVSTFAPYLGPKPDGFMTEASRETAVVVINSVALVETMMDPNRWVEMFPCMVSGAATLDMISSGISGTKNGTLQLMFAEFQALSPLVPTRQVRFLRFCKQHAEGLWAVVDVSIDINRGEGNNGEAYVTCRRLPSGCIVQEMPNNCSKVTWIEHSEYDENEIHDLCRPLVSSGWGFGAQRWIAILQRQCECSAVLMSSAANGGDRSGVTPDGRKSLLKLAERMMFNFFSGVCASSARKWDKLHVGNVGEDVRVLTHKNMRDPGEPSGIVLCAATSVWIPVTKQRLFDFMRNDEMRTQWDILSTNGQMQGIVKIDKDPGNCISILRANVTNPTETPMLILQETWNDASGSLVVYAPIDLPLVNMVMNGGDSTCVALLPSGFAILPDGEAGHDGTTASTSEASSSKGRGGGCILTIAFQILVNSLPTAKLTVESVETINNLISCTIQKIKANVQET</sequence>
<dbReference type="SUPFAM" id="SSF55961">
    <property type="entry name" value="Bet v1-like"/>
    <property type="match status" value="2"/>
</dbReference>
<evidence type="ECO:0000259" key="14">
    <source>
        <dbReference type="PROSITE" id="PS50848"/>
    </source>
</evidence>
<keyword evidence="16" id="KW-1185">Reference proteome</keyword>
<dbReference type="SMART" id="SM00234">
    <property type="entry name" value="START"/>
    <property type="match status" value="1"/>
</dbReference>
<feature type="coiled-coil region" evidence="11">
    <location>
        <begin position="111"/>
        <end position="179"/>
    </location>
</feature>
<dbReference type="PANTHER" id="PTHR45654:SF107">
    <property type="entry name" value="HOMEOBOX-LEUCINE ZIPPER PROTEIN ANTHOCYANINLESS 2-LIKE ISOFORM X1"/>
    <property type="match status" value="1"/>
</dbReference>
<dbReference type="PANTHER" id="PTHR45654">
    <property type="entry name" value="HOMEOBOX-LEUCINE ZIPPER PROTEIN MERISTEM L1"/>
    <property type="match status" value="1"/>
</dbReference>
<evidence type="ECO:0000256" key="6">
    <source>
        <dbReference type="ARBA" id="ARBA00023155"/>
    </source>
</evidence>
<accession>A0ABQ8HG40</accession>
<dbReference type="InterPro" id="IPR023393">
    <property type="entry name" value="START-like_dom_sf"/>
</dbReference>
<dbReference type="InterPro" id="IPR017970">
    <property type="entry name" value="Homeobox_CS"/>
</dbReference>
<comment type="caution">
    <text evidence="15">The sequence shown here is derived from an EMBL/GenBank/DDBJ whole genome shotgun (WGS) entry which is preliminary data.</text>
</comment>
<comment type="subcellular location">
    <subcellularLocation>
        <location evidence="1 9 10">Nucleus</location>
    </subcellularLocation>
</comment>
<evidence type="ECO:0000256" key="7">
    <source>
        <dbReference type="ARBA" id="ARBA00023163"/>
    </source>
</evidence>
<evidence type="ECO:0000256" key="10">
    <source>
        <dbReference type="RuleBase" id="RU000682"/>
    </source>
</evidence>